<sequence length="364" mass="40673">MYYDNELKALKKSGRYRSREVVDNSILDFASNDYLGLAHNKELHNATCKALSKLPLHSSKASLLVNGYHQIHKDFESALCEANGFEDAVILGSGFNANIALIESLVRRGDTLFMDEKYHASGVLASNLNNLHVEFFTHNNMDELAALLKDSPAKRKIIAVEGIYSMDGDIVHKDVFEIADRYDALLIVDEAHSSGVIGSKLMGAFDYYGVDIKPNYIKMGTLGKAYGSFGAFILASEHIVEYLINRAKPIIYATSLSLYDTLLAHNALIYMLKNTEFLKGEIEQRKEIIFEELGIKTEALIVPIVIDDNKKVIEIRDELKRKGFAVGGIRQPTVDKAIIRVIARLGNSCEQLRELCINLAKIKK</sequence>
<dbReference type="InterPro" id="IPR015421">
    <property type="entry name" value="PyrdxlP-dep_Trfase_major"/>
</dbReference>
<evidence type="ECO:0000313" key="7">
    <source>
        <dbReference type="EMBL" id="QOY53507.1"/>
    </source>
</evidence>
<evidence type="ECO:0000259" key="6">
    <source>
        <dbReference type="Pfam" id="PF00155"/>
    </source>
</evidence>
<reference evidence="7 8" key="1">
    <citation type="submission" date="2020-05" db="EMBL/GenBank/DDBJ databases">
        <title>Sulfurimonas marisnigri, sp. nov., and Sulfurimonas baltica, sp. nov., manganese oxide reducing chemolithoautotrophs of the class Epsilonproteobacteria isolated from the pelagic redoxclines of the Black and Baltic Seas and emended description of the genus Sulfurimonas.</title>
        <authorList>
            <person name="Henkel J.V."/>
            <person name="Laudan C."/>
            <person name="Werner J."/>
            <person name="Neu T."/>
            <person name="Plewe S."/>
            <person name="Sproer C."/>
            <person name="Bunk B."/>
            <person name="Schulz-Vogt H.N."/>
        </authorList>
    </citation>
    <scope>NUCLEOTIDE SEQUENCE [LARGE SCALE GENOMIC DNA]</scope>
    <source>
        <strain evidence="7 8">GD2</strain>
    </source>
</reference>
<dbReference type="AlphaFoldDB" id="A0A7S7LXZ0"/>
<keyword evidence="3 7" id="KW-0808">Transferase</keyword>
<dbReference type="Gene3D" id="3.90.1150.10">
    <property type="entry name" value="Aspartate Aminotransferase, domain 1"/>
    <property type="match status" value="1"/>
</dbReference>
<dbReference type="InterPro" id="IPR001917">
    <property type="entry name" value="Aminotrans_II_pyridoxalP_BS"/>
</dbReference>
<keyword evidence="7" id="KW-0032">Aminotransferase</keyword>
<keyword evidence="4 5" id="KW-0663">Pyridoxal phosphate</keyword>
<protein>
    <submittedName>
        <fullName evidence="7">Aminotransferase class I/II-fold pyridoxal phosphate-dependent enzyme</fullName>
    </submittedName>
</protein>
<dbReference type="Gene3D" id="3.40.640.10">
    <property type="entry name" value="Type I PLP-dependent aspartate aminotransferase-like (Major domain)"/>
    <property type="match status" value="1"/>
</dbReference>
<dbReference type="EMBL" id="CP054492">
    <property type="protein sequence ID" value="QOY53507.1"/>
    <property type="molecule type" value="Genomic_DNA"/>
</dbReference>
<dbReference type="Pfam" id="PF00155">
    <property type="entry name" value="Aminotran_1_2"/>
    <property type="match status" value="1"/>
</dbReference>
<evidence type="ECO:0000256" key="5">
    <source>
        <dbReference type="RuleBase" id="RU003693"/>
    </source>
</evidence>
<comment type="similarity">
    <text evidence="2">Belongs to the class-II pyridoxal-phosphate-dependent aminotransferase family. BioF subfamily.</text>
</comment>
<dbReference type="KEGG" id="sbal:HUE88_12260"/>
<dbReference type="PANTHER" id="PTHR13693:SF77">
    <property type="entry name" value="8-AMINO-7-OXONONANOATE SYNTHASE"/>
    <property type="match status" value="1"/>
</dbReference>
<accession>A0A7S7LXZ0</accession>
<proteinExistence type="inferred from homology"/>
<evidence type="ECO:0000256" key="3">
    <source>
        <dbReference type="ARBA" id="ARBA00022679"/>
    </source>
</evidence>
<name>A0A7S7LXZ0_9BACT</name>
<dbReference type="InterPro" id="IPR050087">
    <property type="entry name" value="AON_synthase_class-II"/>
</dbReference>
<organism evidence="7 8">
    <name type="scientific">Candidatus Sulfurimonas baltica</name>
    <dbReference type="NCBI Taxonomy" id="2740404"/>
    <lineage>
        <taxon>Bacteria</taxon>
        <taxon>Pseudomonadati</taxon>
        <taxon>Campylobacterota</taxon>
        <taxon>Epsilonproteobacteria</taxon>
        <taxon>Campylobacterales</taxon>
        <taxon>Sulfurimonadaceae</taxon>
        <taxon>Sulfurimonas</taxon>
    </lineage>
</organism>
<dbReference type="Proteomes" id="UP000593994">
    <property type="component" value="Chromosome"/>
</dbReference>
<evidence type="ECO:0000313" key="8">
    <source>
        <dbReference type="Proteomes" id="UP000593994"/>
    </source>
</evidence>
<dbReference type="InterPro" id="IPR015422">
    <property type="entry name" value="PyrdxlP-dep_Trfase_small"/>
</dbReference>
<gene>
    <name evidence="7" type="ORF">HUE88_12260</name>
</gene>
<evidence type="ECO:0000256" key="2">
    <source>
        <dbReference type="ARBA" id="ARBA00010008"/>
    </source>
</evidence>
<evidence type="ECO:0000256" key="1">
    <source>
        <dbReference type="ARBA" id="ARBA00001933"/>
    </source>
</evidence>
<dbReference type="PANTHER" id="PTHR13693">
    <property type="entry name" value="CLASS II AMINOTRANSFERASE/8-AMINO-7-OXONONANOATE SYNTHASE"/>
    <property type="match status" value="1"/>
</dbReference>
<dbReference type="InterPro" id="IPR015424">
    <property type="entry name" value="PyrdxlP-dep_Trfase"/>
</dbReference>
<feature type="domain" description="Aminotransferase class I/classII large" evidence="6">
    <location>
        <begin position="26"/>
        <end position="356"/>
    </location>
</feature>
<dbReference type="InterPro" id="IPR004839">
    <property type="entry name" value="Aminotransferase_I/II_large"/>
</dbReference>
<evidence type="ECO:0000256" key="4">
    <source>
        <dbReference type="ARBA" id="ARBA00022898"/>
    </source>
</evidence>
<dbReference type="PROSITE" id="PS00599">
    <property type="entry name" value="AA_TRANSFER_CLASS_2"/>
    <property type="match status" value="1"/>
</dbReference>
<comment type="cofactor">
    <cofactor evidence="1 5">
        <name>pyridoxal 5'-phosphate</name>
        <dbReference type="ChEBI" id="CHEBI:597326"/>
    </cofactor>
</comment>
<dbReference type="GO" id="GO:0030170">
    <property type="term" value="F:pyridoxal phosphate binding"/>
    <property type="evidence" value="ECO:0007669"/>
    <property type="project" value="InterPro"/>
</dbReference>
<dbReference type="GO" id="GO:0008483">
    <property type="term" value="F:transaminase activity"/>
    <property type="evidence" value="ECO:0007669"/>
    <property type="project" value="UniProtKB-KW"/>
</dbReference>
<dbReference type="SUPFAM" id="SSF53383">
    <property type="entry name" value="PLP-dependent transferases"/>
    <property type="match status" value="1"/>
</dbReference>
<keyword evidence="8" id="KW-1185">Reference proteome</keyword>
<dbReference type="RefSeq" id="WP_194372675.1">
    <property type="nucleotide sequence ID" value="NZ_CP054492.1"/>
</dbReference>